<protein>
    <submittedName>
        <fullName evidence="1">Cupin domain</fullName>
    </submittedName>
</protein>
<gene>
    <name evidence="1" type="ORF">LX83_001937</name>
</gene>
<comment type="caution">
    <text evidence="1">The sequence shown here is derived from an EMBL/GenBank/DDBJ whole genome shotgun (WGS) entry which is preliminary data.</text>
</comment>
<evidence type="ECO:0000313" key="1">
    <source>
        <dbReference type="EMBL" id="MCP2165088.1"/>
    </source>
</evidence>
<name>A0AAE3GFA1_9PSEU</name>
<evidence type="ECO:0000313" key="2">
    <source>
        <dbReference type="Proteomes" id="UP001206128"/>
    </source>
</evidence>
<dbReference type="AlphaFoldDB" id="A0AAE3GFA1"/>
<dbReference type="InterPro" id="IPR011051">
    <property type="entry name" value="RmlC_Cupin_sf"/>
</dbReference>
<dbReference type="EMBL" id="JAMTCK010000004">
    <property type="protein sequence ID" value="MCP2165088.1"/>
    <property type="molecule type" value="Genomic_DNA"/>
</dbReference>
<dbReference type="CDD" id="cd06990">
    <property type="entry name" value="cupin_DUF861"/>
    <property type="match status" value="1"/>
</dbReference>
<reference evidence="1" key="1">
    <citation type="submission" date="2022-06" db="EMBL/GenBank/DDBJ databases">
        <title>Genomic Encyclopedia of Archaeal and Bacterial Type Strains, Phase II (KMG-II): from individual species to whole genera.</title>
        <authorList>
            <person name="Goeker M."/>
        </authorList>
    </citation>
    <scope>NUCLEOTIDE SEQUENCE</scope>
    <source>
        <strain evidence="1">DSM 43935</strain>
    </source>
</reference>
<dbReference type="Gene3D" id="2.60.120.10">
    <property type="entry name" value="Jelly Rolls"/>
    <property type="match status" value="1"/>
</dbReference>
<organism evidence="1 2">
    <name type="scientific">Goodfellowiella coeruleoviolacea</name>
    <dbReference type="NCBI Taxonomy" id="334858"/>
    <lineage>
        <taxon>Bacteria</taxon>
        <taxon>Bacillati</taxon>
        <taxon>Actinomycetota</taxon>
        <taxon>Actinomycetes</taxon>
        <taxon>Pseudonocardiales</taxon>
        <taxon>Pseudonocardiaceae</taxon>
        <taxon>Goodfellowiella</taxon>
    </lineage>
</organism>
<keyword evidence="2" id="KW-1185">Reference proteome</keyword>
<dbReference type="RefSeq" id="WP_253769570.1">
    <property type="nucleotide sequence ID" value="NZ_JAMTCK010000004.1"/>
</dbReference>
<accession>A0AAE3GFA1</accession>
<sequence length="121" mass="13367">MAGLDRRNFDSPEEVCPFEDDKGRLDLVHTEAGVVGRGTFQPGWQWSKHVKPIVRTDSCTASHVGYVISGRLRVRMDDGAEEEFGPADLITVPPGHDAWVVGDQPCVIVDWTGYGGYARPR</sequence>
<dbReference type="Proteomes" id="UP001206128">
    <property type="component" value="Unassembled WGS sequence"/>
</dbReference>
<dbReference type="InterPro" id="IPR014710">
    <property type="entry name" value="RmlC-like_jellyroll"/>
</dbReference>
<dbReference type="SUPFAM" id="SSF51182">
    <property type="entry name" value="RmlC-like cupins"/>
    <property type="match status" value="1"/>
</dbReference>
<proteinExistence type="predicted"/>